<gene>
    <name evidence="1" type="ORF">GWK47_018034</name>
</gene>
<proteinExistence type="predicted"/>
<reference evidence="1" key="1">
    <citation type="submission" date="2020-07" db="EMBL/GenBank/DDBJ databases">
        <title>The High-quality genome of the commercially important snow crab, Chionoecetes opilio.</title>
        <authorList>
            <person name="Jeong J.-H."/>
            <person name="Ryu S."/>
        </authorList>
    </citation>
    <scope>NUCLEOTIDE SEQUENCE</scope>
    <source>
        <strain evidence="1">MADBK_172401_WGS</strain>
        <tissue evidence="1">Digestive gland</tissue>
    </source>
</reference>
<dbReference type="EMBL" id="JACEEZ010022251">
    <property type="protein sequence ID" value="KAG0712625.1"/>
    <property type="molecule type" value="Genomic_DNA"/>
</dbReference>
<accession>A0A8J4XZW0</accession>
<protein>
    <submittedName>
        <fullName evidence="1">Uncharacterized protein</fullName>
    </submittedName>
</protein>
<sequence length="127" mass="14190">MSVMTISGNKRSSVTTAPPVHFMAYASAPTLQAYGSRRGGGWSWRQVTMVWSSKENFRHMQHAVHYARTGSHADSVKPEEKSGIRKLAAKFFLEAPFTQFHNGVTREAPTCSVAAPSWSWLWVHLTP</sequence>
<organism evidence="1 2">
    <name type="scientific">Chionoecetes opilio</name>
    <name type="common">Atlantic snow crab</name>
    <name type="synonym">Cancer opilio</name>
    <dbReference type="NCBI Taxonomy" id="41210"/>
    <lineage>
        <taxon>Eukaryota</taxon>
        <taxon>Metazoa</taxon>
        <taxon>Ecdysozoa</taxon>
        <taxon>Arthropoda</taxon>
        <taxon>Crustacea</taxon>
        <taxon>Multicrustacea</taxon>
        <taxon>Malacostraca</taxon>
        <taxon>Eumalacostraca</taxon>
        <taxon>Eucarida</taxon>
        <taxon>Decapoda</taxon>
        <taxon>Pleocyemata</taxon>
        <taxon>Brachyura</taxon>
        <taxon>Eubrachyura</taxon>
        <taxon>Majoidea</taxon>
        <taxon>Majidae</taxon>
        <taxon>Chionoecetes</taxon>
    </lineage>
</organism>
<dbReference type="Proteomes" id="UP000770661">
    <property type="component" value="Unassembled WGS sequence"/>
</dbReference>
<evidence type="ECO:0000313" key="2">
    <source>
        <dbReference type="Proteomes" id="UP000770661"/>
    </source>
</evidence>
<keyword evidence="2" id="KW-1185">Reference proteome</keyword>
<evidence type="ECO:0000313" key="1">
    <source>
        <dbReference type="EMBL" id="KAG0712625.1"/>
    </source>
</evidence>
<dbReference type="AlphaFoldDB" id="A0A8J4XZW0"/>
<name>A0A8J4XZW0_CHIOP</name>
<comment type="caution">
    <text evidence="1">The sequence shown here is derived from an EMBL/GenBank/DDBJ whole genome shotgun (WGS) entry which is preliminary data.</text>
</comment>